<dbReference type="PANTHER" id="PTHR14097:SF8">
    <property type="entry name" value="NAD(P)-BINDING DOMAIN-CONTAINING PROTEIN"/>
    <property type="match status" value="1"/>
</dbReference>
<dbReference type="OrthoDB" id="9975943at2759"/>
<dbReference type="InterPro" id="IPR036291">
    <property type="entry name" value="NAD(P)-bd_dom_sf"/>
</dbReference>
<evidence type="ECO:0000313" key="1">
    <source>
        <dbReference type="EMBL" id="KAF2207233.1"/>
    </source>
</evidence>
<dbReference type="Gene3D" id="3.40.50.720">
    <property type="entry name" value="NAD(P)-binding Rossmann-like Domain"/>
    <property type="match status" value="1"/>
</dbReference>
<dbReference type="PANTHER" id="PTHR14097">
    <property type="entry name" value="OXIDOREDUCTASE HTATIP2"/>
    <property type="match status" value="1"/>
</dbReference>
<proteinExistence type="predicted"/>
<dbReference type="AlphaFoldDB" id="A0A6A6F1C4"/>
<keyword evidence="2" id="KW-1185">Reference proteome</keyword>
<dbReference type="SUPFAM" id="SSF51735">
    <property type="entry name" value="NAD(P)-binding Rossmann-fold domains"/>
    <property type="match status" value="1"/>
</dbReference>
<organism evidence="1 2">
    <name type="scientific">Cercospora zeae-maydis SCOH1-5</name>
    <dbReference type="NCBI Taxonomy" id="717836"/>
    <lineage>
        <taxon>Eukaryota</taxon>
        <taxon>Fungi</taxon>
        <taxon>Dikarya</taxon>
        <taxon>Ascomycota</taxon>
        <taxon>Pezizomycotina</taxon>
        <taxon>Dothideomycetes</taxon>
        <taxon>Dothideomycetidae</taxon>
        <taxon>Mycosphaerellales</taxon>
        <taxon>Mycosphaerellaceae</taxon>
        <taxon>Cercospora</taxon>
    </lineage>
</organism>
<gene>
    <name evidence="1" type="ORF">CERZMDRAFT_88619</name>
</gene>
<dbReference type="EMBL" id="ML992705">
    <property type="protein sequence ID" value="KAF2207233.1"/>
    <property type="molecule type" value="Genomic_DNA"/>
</dbReference>
<evidence type="ECO:0008006" key="3">
    <source>
        <dbReference type="Google" id="ProtNLM"/>
    </source>
</evidence>
<protein>
    <recommendedName>
        <fullName evidence="3">NAD(P)-binding domain-containing protein</fullName>
    </recommendedName>
</protein>
<sequence>MAHIILTGATGSAGAAILSHCLSNASIARVSILSRRDVKLAENQPKAHVFLHHDFEQYPDSLLEQLKGAEGCVWAQGISSRGISEADYTKITYDYPIAAAKAFATLRPKFNFVHLSGEGVDAESEKGMMYSRIKGRTEKNLVEMMKELESLKVYNVRPGVINVQGQYLAQKGVTMWDRFATGVGNLFEVVYKGMVVPAPSLARVMVNLATGDGEPLPKGVGVEGDGRTWCPEQRAEQRAVELSSFDGSRGRKGHCGQEERDGGCEVHLLRRGVELSGIVRLGTGLNVLMYGEIRRRKCRSS</sequence>
<dbReference type="Proteomes" id="UP000799539">
    <property type="component" value="Unassembled WGS sequence"/>
</dbReference>
<reference evidence="1" key="1">
    <citation type="journal article" date="2020" name="Stud. Mycol.">
        <title>101 Dothideomycetes genomes: a test case for predicting lifestyles and emergence of pathogens.</title>
        <authorList>
            <person name="Haridas S."/>
            <person name="Albert R."/>
            <person name="Binder M."/>
            <person name="Bloem J."/>
            <person name="Labutti K."/>
            <person name="Salamov A."/>
            <person name="Andreopoulos B."/>
            <person name="Baker S."/>
            <person name="Barry K."/>
            <person name="Bills G."/>
            <person name="Bluhm B."/>
            <person name="Cannon C."/>
            <person name="Castanera R."/>
            <person name="Culley D."/>
            <person name="Daum C."/>
            <person name="Ezra D."/>
            <person name="Gonzalez J."/>
            <person name="Henrissat B."/>
            <person name="Kuo A."/>
            <person name="Liang C."/>
            <person name="Lipzen A."/>
            <person name="Lutzoni F."/>
            <person name="Magnuson J."/>
            <person name="Mondo S."/>
            <person name="Nolan M."/>
            <person name="Ohm R."/>
            <person name="Pangilinan J."/>
            <person name="Park H.-J."/>
            <person name="Ramirez L."/>
            <person name="Alfaro M."/>
            <person name="Sun H."/>
            <person name="Tritt A."/>
            <person name="Yoshinaga Y."/>
            <person name="Zwiers L.-H."/>
            <person name="Turgeon B."/>
            <person name="Goodwin S."/>
            <person name="Spatafora J."/>
            <person name="Crous P."/>
            <person name="Grigoriev I."/>
        </authorList>
    </citation>
    <scope>NUCLEOTIDE SEQUENCE</scope>
    <source>
        <strain evidence="1">SCOH1-5</strain>
    </source>
</reference>
<name>A0A6A6F1C4_9PEZI</name>
<evidence type="ECO:0000313" key="2">
    <source>
        <dbReference type="Proteomes" id="UP000799539"/>
    </source>
</evidence>
<accession>A0A6A6F1C4</accession>